<comment type="caution">
    <text evidence="2">The sequence shown here is derived from an EMBL/GenBank/DDBJ whole genome shotgun (WGS) entry which is preliminary data.</text>
</comment>
<proteinExistence type="predicted"/>
<name>A0ABQ9YNN0_9CRUS</name>
<protein>
    <submittedName>
        <fullName evidence="2">Uncharacterized protein</fullName>
    </submittedName>
</protein>
<feature type="coiled-coil region" evidence="1">
    <location>
        <begin position="125"/>
        <end position="152"/>
    </location>
</feature>
<dbReference type="EMBL" id="JAOYFB010000001">
    <property type="protein sequence ID" value="KAK4002222.1"/>
    <property type="molecule type" value="Genomic_DNA"/>
</dbReference>
<evidence type="ECO:0000313" key="2">
    <source>
        <dbReference type="EMBL" id="KAK4002222.1"/>
    </source>
</evidence>
<sequence length="301" mass="34745">MVLSLEEFEAASNCELSNEQKARMLSLFHLRQKTSSFLIQCLADREIQKLIEVHENASSKSAYRYNCTVVHTPHACAHLDAVNDHGWNGKKNQPYDPKLNWGKLFAQQHSNRKRDNVGNLATRNHEIKQQEIDQLEETIRILQEENTKIKQIYHSRLTKVNDAVSDFNESNVKPDSQQVNQLQQKIQLLNSDLQSQMATVRLLRDEKANLQVMINNLRVGSLYKNNTNVSADNKRIAQLEEQLNAMRLDLQYKNDRIRSLTQQNSDLLAAFMEAQAKIPFNRFPSESSRTNNEHQGCCIIM</sequence>
<reference evidence="2 3" key="1">
    <citation type="journal article" date="2023" name="Nucleic Acids Res.">
        <title>The hologenome of Daphnia magna reveals possible DNA methylation and microbiome-mediated evolution of the host genome.</title>
        <authorList>
            <person name="Chaturvedi A."/>
            <person name="Li X."/>
            <person name="Dhandapani V."/>
            <person name="Marshall H."/>
            <person name="Kissane S."/>
            <person name="Cuenca-Cambronero M."/>
            <person name="Asole G."/>
            <person name="Calvet F."/>
            <person name="Ruiz-Romero M."/>
            <person name="Marangio P."/>
            <person name="Guigo R."/>
            <person name="Rago D."/>
            <person name="Mirbahai L."/>
            <person name="Eastwood N."/>
            <person name="Colbourne J.K."/>
            <person name="Zhou J."/>
            <person name="Mallon E."/>
            <person name="Orsini L."/>
        </authorList>
    </citation>
    <scope>NUCLEOTIDE SEQUENCE [LARGE SCALE GENOMIC DNA]</scope>
    <source>
        <strain evidence="2">LRV0_1</strain>
    </source>
</reference>
<keyword evidence="1" id="KW-0175">Coiled coil</keyword>
<gene>
    <name evidence="2" type="ORF">OUZ56_004065</name>
</gene>
<dbReference type="Proteomes" id="UP001234178">
    <property type="component" value="Unassembled WGS sequence"/>
</dbReference>
<feature type="coiled-coil region" evidence="1">
    <location>
        <begin position="229"/>
        <end position="277"/>
    </location>
</feature>
<evidence type="ECO:0000256" key="1">
    <source>
        <dbReference type="SAM" id="Coils"/>
    </source>
</evidence>
<keyword evidence="3" id="KW-1185">Reference proteome</keyword>
<organism evidence="2 3">
    <name type="scientific">Daphnia magna</name>
    <dbReference type="NCBI Taxonomy" id="35525"/>
    <lineage>
        <taxon>Eukaryota</taxon>
        <taxon>Metazoa</taxon>
        <taxon>Ecdysozoa</taxon>
        <taxon>Arthropoda</taxon>
        <taxon>Crustacea</taxon>
        <taxon>Branchiopoda</taxon>
        <taxon>Diplostraca</taxon>
        <taxon>Cladocera</taxon>
        <taxon>Anomopoda</taxon>
        <taxon>Daphniidae</taxon>
        <taxon>Daphnia</taxon>
    </lineage>
</organism>
<evidence type="ECO:0000313" key="3">
    <source>
        <dbReference type="Proteomes" id="UP001234178"/>
    </source>
</evidence>
<accession>A0ABQ9YNN0</accession>